<reference evidence="2 3" key="1">
    <citation type="journal article" date="2016" name="ISME J.">
        <title>Chasing the elusive Euryarchaeota class WSA2: genomes reveal a uniquely fastidious methyl-reducing methanogen.</title>
        <authorList>
            <person name="Nobu M.K."/>
            <person name="Narihiro T."/>
            <person name="Kuroda K."/>
            <person name="Mei R."/>
            <person name="Liu W.T."/>
        </authorList>
    </citation>
    <scope>NUCLEOTIDE SEQUENCE [LARGE SCALE GENOMIC DNA]</scope>
    <source>
        <strain evidence="2">U1lsi0528_Bin089</strain>
    </source>
</reference>
<dbReference type="AlphaFoldDB" id="A0A150J8V4"/>
<feature type="transmembrane region" description="Helical" evidence="1">
    <location>
        <begin position="34"/>
        <end position="63"/>
    </location>
</feature>
<evidence type="ECO:0000313" key="2">
    <source>
        <dbReference type="EMBL" id="KYC53683.1"/>
    </source>
</evidence>
<name>A0A150J8V4_9EURY</name>
<keyword evidence="1" id="KW-0472">Membrane</keyword>
<proteinExistence type="predicted"/>
<accession>A0A150J8V4</accession>
<dbReference type="EMBL" id="LNGD01000010">
    <property type="protein sequence ID" value="KYC53683.1"/>
    <property type="molecule type" value="Genomic_DNA"/>
</dbReference>
<keyword evidence="1" id="KW-0812">Transmembrane</keyword>
<sequence>MSACIGARVIAFASFTSALDTETLSPSNAPEFFLRILSILIIFEPSVTSGNALAAVIFSPFILTMSP</sequence>
<keyword evidence="1" id="KW-1133">Transmembrane helix</keyword>
<protein>
    <submittedName>
        <fullName evidence="2">Uncharacterized protein</fullName>
    </submittedName>
</protein>
<comment type="caution">
    <text evidence="2">The sequence shown here is derived from an EMBL/GenBank/DDBJ whole genome shotgun (WGS) entry which is preliminary data.</text>
</comment>
<organism evidence="2 3">
    <name type="scientific">Candidatus Methanofastidiosum methylothiophilum</name>
    <dbReference type="NCBI Taxonomy" id="1705564"/>
    <lineage>
        <taxon>Archaea</taxon>
        <taxon>Methanobacteriati</taxon>
        <taxon>Methanobacteriota</taxon>
        <taxon>Stenosarchaea group</taxon>
        <taxon>Candidatus Methanofastidiosia</taxon>
        <taxon>Candidatus Methanofastidiosales</taxon>
        <taxon>Candidatus Methanofastidiosaceae</taxon>
        <taxon>Candidatus Methanofastidiosum</taxon>
    </lineage>
</organism>
<gene>
    <name evidence="2" type="ORF">AMQ74_00302</name>
</gene>
<evidence type="ECO:0000313" key="3">
    <source>
        <dbReference type="Proteomes" id="UP000075578"/>
    </source>
</evidence>
<evidence type="ECO:0000256" key="1">
    <source>
        <dbReference type="SAM" id="Phobius"/>
    </source>
</evidence>
<dbReference type="Proteomes" id="UP000075578">
    <property type="component" value="Unassembled WGS sequence"/>
</dbReference>